<dbReference type="EMBL" id="VSRR010094982">
    <property type="protein sequence ID" value="MPC93475.1"/>
    <property type="molecule type" value="Genomic_DNA"/>
</dbReference>
<proteinExistence type="predicted"/>
<dbReference type="AlphaFoldDB" id="A0A5B7JFW4"/>
<dbReference type="Proteomes" id="UP000324222">
    <property type="component" value="Unassembled WGS sequence"/>
</dbReference>
<keyword evidence="3" id="KW-1185">Reference proteome</keyword>
<organism evidence="2 3">
    <name type="scientific">Portunus trituberculatus</name>
    <name type="common">Swimming crab</name>
    <name type="synonym">Neptunus trituberculatus</name>
    <dbReference type="NCBI Taxonomy" id="210409"/>
    <lineage>
        <taxon>Eukaryota</taxon>
        <taxon>Metazoa</taxon>
        <taxon>Ecdysozoa</taxon>
        <taxon>Arthropoda</taxon>
        <taxon>Crustacea</taxon>
        <taxon>Multicrustacea</taxon>
        <taxon>Malacostraca</taxon>
        <taxon>Eumalacostraca</taxon>
        <taxon>Eucarida</taxon>
        <taxon>Decapoda</taxon>
        <taxon>Pleocyemata</taxon>
        <taxon>Brachyura</taxon>
        <taxon>Eubrachyura</taxon>
        <taxon>Portunoidea</taxon>
        <taxon>Portunidae</taxon>
        <taxon>Portuninae</taxon>
        <taxon>Portunus</taxon>
    </lineage>
</organism>
<keyword evidence="1" id="KW-0812">Transmembrane</keyword>
<sequence length="95" mass="10511">MAGYRVIVSLKPGVARPHLHLSSSLTHLDITTITTAHLKSSQVWPLSSRCERRDLPNNDYVVMLPTRDVLISNTSGLACLVLAWLGLVFTVLLFL</sequence>
<name>A0A5B7JFW4_PORTR</name>
<gene>
    <name evidence="2" type="ORF">E2C01_088603</name>
</gene>
<evidence type="ECO:0000313" key="3">
    <source>
        <dbReference type="Proteomes" id="UP000324222"/>
    </source>
</evidence>
<reference evidence="2 3" key="1">
    <citation type="submission" date="2019-05" db="EMBL/GenBank/DDBJ databases">
        <title>Another draft genome of Portunus trituberculatus and its Hox gene families provides insights of decapod evolution.</title>
        <authorList>
            <person name="Jeong J.-H."/>
            <person name="Song I."/>
            <person name="Kim S."/>
            <person name="Choi T."/>
            <person name="Kim D."/>
            <person name="Ryu S."/>
            <person name="Kim W."/>
        </authorList>
    </citation>
    <scope>NUCLEOTIDE SEQUENCE [LARGE SCALE GENOMIC DNA]</scope>
    <source>
        <tissue evidence="2">Muscle</tissue>
    </source>
</reference>
<evidence type="ECO:0000256" key="1">
    <source>
        <dbReference type="SAM" id="Phobius"/>
    </source>
</evidence>
<keyword evidence="1" id="KW-1133">Transmembrane helix</keyword>
<accession>A0A5B7JFW4</accession>
<keyword evidence="1" id="KW-0472">Membrane</keyword>
<protein>
    <submittedName>
        <fullName evidence="2">Uncharacterized protein</fullName>
    </submittedName>
</protein>
<comment type="caution">
    <text evidence="2">The sequence shown here is derived from an EMBL/GenBank/DDBJ whole genome shotgun (WGS) entry which is preliminary data.</text>
</comment>
<evidence type="ECO:0000313" key="2">
    <source>
        <dbReference type="EMBL" id="MPC93475.1"/>
    </source>
</evidence>
<feature type="transmembrane region" description="Helical" evidence="1">
    <location>
        <begin position="70"/>
        <end position="94"/>
    </location>
</feature>